<feature type="compositionally biased region" description="Basic and acidic residues" evidence="1">
    <location>
        <begin position="130"/>
        <end position="149"/>
    </location>
</feature>
<feature type="region of interest" description="Disordered" evidence="1">
    <location>
        <begin position="1"/>
        <end position="24"/>
    </location>
</feature>
<evidence type="ECO:0000313" key="2">
    <source>
        <dbReference type="EMBL" id="POY75613.1"/>
    </source>
</evidence>
<feature type="compositionally biased region" description="Low complexity" evidence="1">
    <location>
        <begin position="12"/>
        <end position="23"/>
    </location>
</feature>
<dbReference type="OrthoDB" id="2527131at2759"/>
<dbReference type="EMBL" id="PJQD01000013">
    <property type="protein sequence ID" value="POY75613.1"/>
    <property type="molecule type" value="Genomic_DNA"/>
</dbReference>
<sequence>MKRPSRTGGSRAAAKSSAAKPAANETRVSLMDLIWMLQPVPVGTPHSLPALGSPKPWYILPAVLSPMPAPWDRAPNKETLRLEQTHQEAAKAAKAFQRAQEEAKPPRDPAAIKAEQNRKKKERKLRAKARKDAEANGEAGERDDAKDGEDATESAGDAKATEADDEAPVPTVAYALPSYLDDEMQEDFLKHYARMHADMEERRRDEAVVTLPEQFQRAPMGDVFLYPREHLDDPQRGVTWDKDSMSLLYHTE</sequence>
<keyword evidence="3" id="KW-1185">Reference proteome</keyword>
<evidence type="ECO:0000313" key="3">
    <source>
        <dbReference type="Proteomes" id="UP000237144"/>
    </source>
</evidence>
<comment type="caution">
    <text evidence="2">The sequence shown here is derived from an EMBL/GenBank/DDBJ whole genome shotgun (WGS) entry which is preliminary data.</text>
</comment>
<name>A0A2S5BFT8_9BASI</name>
<gene>
    <name evidence="2" type="ORF">BMF94_1235</name>
</gene>
<organism evidence="2 3">
    <name type="scientific">Rhodotorula taiwanensis</name>
    <dbReference type="NCBI Taxonomy" id="741276"/>
    <lineage>
        <taxon>Eukaryota</taxon>
        <taxon>Fungi</taxon>
        <taxon>Dikarya</taxon>
        <taxon>Basidiomycota</taxon>
        <taxon>Pucciniomycotina</taxon>
        <taxon>Microbotryomycetes</taxon>
        <taxon>Sporidiobolales</taxon>
        <taxon>Sporidiobolaceae</taxon>
        <taxon>Rhodotorula</taxon>
    </lineage>
</organism>
<evidence type="ECO:0000256" key="1">
    <source>
        <dbReference type="SAM" id="MobiDB-lite"/>
    </source>
</evidence>
<protein>
    <submittedName>
        <fullName evidence="2">Uncharacterized protein</fullName>
    </submittedName>
</protein>
<dbReference type="Proteomes" id="UP000237144">
    <property type="component" value="Unassembled WGS sequence"/>
</dbReference>
<proteinExistence type="predicted"/>
<feature type="compositionally biased region" description="Basic and acidic residues" evidence="1">
    <location>
        <begin position="74"/>
        <end position="91"/>
    </location>
</feature>
<feature type="compositionally biased region" description="Basic residues" evidence="1">
    <location>
        <begin position="118"/>
        <end position="129"/>
    </location>
</feature>
<dbReference type="AlphaFoldDB" id="A0A2S5BFT8"/>
<accession>A0A2S5BFT8</accession>
<feature type="region of interest" description="Disordered" evidence="1">
    <location>
        <begin position="70"/>
        <end position="174"/>
    </location>
</feature>
<reference evidence="2 3" key="1">
    <citation type="journal article" date="2018" name="Front. Microbiol.">
        <title>Prospects for Fungal Bioremediation of Acidic Radioactive Waste Sites: Characterization and Genome Sequence of Rhodotorula taiwanensis MD1149.</title>
        <authorList>
            <person name="Tkavc R."/>
            <person name="Matrosova V.Y."/>
            <person name="Grichenko O.E."/>
            <person name="Gostincar C."/>
            <person name="Volpe R.P."/>
            <person name="Klimenkova P."/>
            <person name="Gaidamakova E.K."/>
            <person name="Zhou C.E."/>
            <person name="Stewart B.J."/>
            <person name="Lyman M.G."/>
            <person name="Malfatti S.A."/>
            <person name="Rubinfeld B."/>
            <person name="Courtot M."/>
            <person name="Singh J."/>
            <person name="Dalgard C.L."/>
            <person name="Hamilton T."/>
            <person name="Frey K.G."/>
            <person name="Gunde-Cimerman N."/>
            <person name="Dugan L."/>
            <person name="Daly M.J."/>
        </authorList>
    </citation>
    <scope>NUCLEOTIDE SEQUENCE [LARGE SCALE GENOMIC DNA]</scope>
    <source>
        <strain evidence="2 3">MD1149</strain>
    </source>
</reference>